<dbReference type="AlphaFoldDB" id="A0A813JEX9"/>
<evidence type="ECO:0000256" key="3">
    <source>
        <dbReference type="SAM" id="Coils"/>
    </source>
</evidence>
<dbReference type="GO" id="GO:0051260">
    <property type="term" value="P:protein homooligomerization"/>
    <property type="evidence" value="ECO:0007669"/>
    <property type="project" value="InterPro"/>
</dbReference>
<dbReference type="PANTHER" id="PTHR24412">
    <property type="entry name" value="KELCH PROTEIN"/>
    <property type="match status" value="1"/>
</dbReference>
<feature type="region of interest" description="Disordered" evidence="4">
    <location>
        <begin position="13"/>
        <end position="81"/>
    </location>
</feature>
<feature type="domain" description="BTB" evidence="5">
    <location>
        <begin position="280"/>
        <end position="342"/>
    </location>
</feature>
<evidence type="ECO:0000256" key="2">
    <source>
        <dbReference type="ARBA" id="ARBA00022737"/>
    </source>
</evidence>
<dbReference type="Pfam" id="PF24681">
    <property type="entry name" value="Kelch_KLHDC2_KLHL20_DRC7"/>
    <property type="match status" value="1"/>
</dbReference>
<dbReference type="EMBL" id="CAJNNW010025098">
    <property type="protein sequence ID" value="CAE8675581.1"/>
    <property type="molecule type" value="Genomic_DNA"/>
</dbReference>
<comment type="caution">
    <text evidence="7">The sequence shown here is derived from an EMBL/GenBank/DDBJ whole genome shotgun (WGS) entry which is preliminary data.</text>
</comment>
<reference evidence="7" key="1">
    <citation type="submission" date="2021-02" db="EMBL/GenBank/DDBJ databases">
        <authorList>
            <person name="Dougan E. K."/>
            <person name="Rhodes N."/>
            <person name="Thang M."/>
            <person name="Chan C."/>
        </authorList>
    </citation>
    <scope>NUCLEOTIDE SEQUENCE</scope>
</reference>
<dbReference type="Pfam" id="PF02214">
    <property type="entry name" value="BTB_2"/>
    <property type="match status" value="1"/>
</dbReference>
<keyword evidence="1" id="KW-0880">Kelch repeat</keyword>
<dbReference type="InterPro" id="IPR003131">
    <property type="entry name" value="T1-type_BTB"/>
</dbReference>
<name>A0A813JEX9_POLGL</name>
<keyword evidence="3" id="KW-0175">Coiled coil</keyword>
<dbReference type="Gene3D" id="2.120.10.80">
    <property type="entry name" value="Kelch-type beta propeller"/>
    <property type="match status" value="1"/>
</dbReference>
<proteinExistence type="predicted"/>
<protein>
    <recommendedName>
        <fullName evidence="5">BTB domain-containing protein</fullName>
    </recommendedName>
</protein>
<dbReference type="PROSITE" id="PS50097">
    <property type="entry name" value="BTB"/>
    <property type="match status" value="1"/>
</dbReference>
<keyword evidence="2" id="KW-0677">Repeat</keyword>
<evidence type="ECO:0000256" key="4">
    <source>
        <dbReference type="SAM" id="MobiDB-lite"/>
    </source>
</evidence>
<dbReference type="InterPro" id="IPR000210">
    <property type="entry name" value="BTB/POZ_dom"/>
</dbReference>
<accession>A0A813JEX9</accession>
<feature type="non-terminal residue" evidence="7">
    <location>
        <position position="656"/>
    </location>
</feature>
<dbReference type="InterPro" id="IPR015915">
    <property type="entry name" value="Kelch-typ_b-propeller"/>
</dbReference>
<evidence type="ECO:0000256" key="1">
    <source>
        <dbReference type="ARBA" id="ARBA00022441"/>
    </source>
</evidence>
<evidence type="ECO:0000313" key="8">
    <source>
        <dbReference type="Proteomes" id="UP000626109"/>
    </source>
</evidence>
<evidence type="ECO:0000313" key="7">
    <source>
        <dbReference type="EMBL" id="CAE8675581.1"/>
    </source>
</evidence>
<dbReference type="InterPro" id="IPR006652">
    <property type="entry name" value="Kelch_1"/>
</dbReference>
<dbReference type="SUPFAM" id="SSF117281">
    <property type="entry name" value="Kelch motif"/>
    <property type="match status" value="1"/>
</dbReference>
<dbReference type="SMART" id="SM00225">
    <property type="entry name" value="BTB"/>
    <property type="match status" value="1"/>
</dbReference>
<organism evidence="7 8">
    <name type="scientific">Polarella glacialis</name>
    <name type="common">Dinoflagellate</name>
    <dbReference type="NCBI Taxonomy" id="89957"/>
    <lineage>
        <taxon>Eukaryota</taxon>
        <taxon>Sar</taxon>
        <taxon>Alveolata</taxon>
        <taxon>Dinophyceae</taxon>
        <taxon>Suessiales</taxon>
        <taxon>Suessiaceae</taxon>
        <taxon>Polarella</taxon>
    </lineage>
</organism>
<dbReference type="OMA" id="YFQEYKN"/>
<dbReference type="Pfam" id="PF01344">
    <property type="entry name" value="Kelch_1"/>
    <property type="match status" value="1"/>
</dbReference>
<dbReference type="Proteomes" id="UP000626109">
    <property type="component" value="Unassembled WGS sequence"/>
</dbReference>
<gene>
    <name evidence="6" type="ORF">PGLA1383_LOCUS6170</name>
    <name evidence="7" type="ORF">PGLA2088_LOCUS19456</name>
</gene>
<sequence length="656" mass="72101">VPGATARAKAMMLNGHGQGQGGFGYNTAPGPASRGVPATSPAYASVRAPSPSSASRGLRMPATTAVSGGSSIGGEPPVMASASSQRLFSSPLPGPAGGHPLSSLNRGALAAGSGGALGAWDALPAGLGVVPGALNGDDEDVDPDFEEMVSDLRRSFVGWLKKSEMELKQHKSDHRRGAQSFEEEKLSVWQQFMAEKQREVEKIRQDRSRAEEESALQLRQVQADIEDARQRMNEERVRVEQEGAQRRRQVGHEYEKFRQEYGLFEAERQRLVNPQLAAEATVDLNVGGTVFETARSTLTQQSGSYLETLLSGRYQLSRDRYGRVFINRDPEHFRTILNFLRNPQTPPMPRDSSESEALVREAGFYGVHFFPFPLVFACGGHDGYEHLRAMEVLDVGNQCWRPCRAMGTERTYFGAATLRNRLHVFGGQNLDYKALSELEIYDCLRDTWEVGASLRFPRRNCASAEHEGRVYAIGGFDGTKIISSVEAYDSRLKSWMQMEPLPTPRSSAMACSQGGKVWVLGGTTGTRLRTVDVFDPRANRWEALKVEMNDIRSAGQATCCVNHVFALGGTDNDQKIHFSAECIDPDEGAFGMRATMQEARMDFAATVISDSIMVGGGQNGSVLSSTEFYRPELDEWQAGPSMTIPRYGHQYLLCSL</sequence>
<dbReference type="SMART" id="SM00612">
    <property type="entry name" value="Kelch"/>
    <property type="match status" value="6"/>
</dbReference>
<evidence type="ECO:0000259" key="5">
    <source>
        <dbReference type="PROSITE" id="PS50097"/>
    </source>
</evidence>
<feature type="coiled-coil region" evidence="3">
    <location>
        <begin position="193"/>
        <end position="245"/>
    </location>
</feature>
<dbReference type="PANTHER" id="PTHR24412:SF489">
    <property type="entry name" value="RING FINGER DOMAIN AND KELCH REPEAT-CONTAINING PROTEIN DDB_G0271372"/>
    <property type="match status" value="1"/>
</dbReference>
<dbReference type="InterPro" id="IPR011333">
    <property type="entry name" value="SKP1/BTB/POZ_sf"/>
</dbReference>
<feature type="compositionally biased region" description="Low complexity" evidence="4">
    <location>
        <begin position="40"/>
        <end position="55"/>
    </location>
</feature>
<evidence type="ECO:0000313" key="6">
    <source>
        <dbReference type="EMBL" id="CAE8587331.1"/>
    </source>
</evidence>
<dbReference type="Proteomes" id="UP000654075">
    <property type="component" value="Unassembled WGS sequence"/>
</dbReference>
<keyword evidence="9" id="KW-1185">Reference proteome</keyword>
<dbReference type="OrthoDB" id="191037at2759"/>
<dbReference type="Gene3D" id="3.30.710.10">
    <property type="entry name" value="Potassium Channel Kv1.1, Chain A"/>
    <property type="match status" value="1"/>
</dbReference>
<evidence type="ECO:0000313" key="9">
    <source>
        <dbReference type="Proteomes" id="UP000654075"/>
    </source>
</evidence>
<dbReference type="CDD" id="cd18316">
    <property type="entry name" value="BTB_POZ_KCTD-like"/>
    <property type="match status" value="1"/>
</dbReference>
<dbReference type="EMBL" id="CAJNNV010002524">
    <property type="protein sequence ID" value="CAE8587331.1"/>
    <property type="molecule type" value="Genomic_DNA"/>
</dbReference>
<dbReference type="SUPFAM" id="SSF54695">
    <property type="entry name" value="POZ domain"/>
    <property type="match status" value="1"/>
</dbReference>